<organism evidence="1 2">
    <name type="scientific">Romanomermis culicivorax</name>
    <name type="common">Nematode worm</name>
    <dbReference type="NCBI Taxonomy" id="13658"/>
    <lineage>
        <taxon>Eukaryota</taxon>
        <taxon>Metazoa</taxon>
        <taxon>Ecdysozoa</taxon>
        <taxon>Nematoda</taxon>
        <taxon>Enoplea</taxon>
        <taxon>Dorylaimia</taxon>
        <taxon>Mermithida</taxon>
        <taxon>Mermithoidea</taxon>
        <taxon>Mermithidae</taxon>
        <taxon>Romanomermis</taxon>
    </lineage>
</organism>
<dbReference type="WBParaSite" id="nRc.2.0.1.t38879-RA">
    <property type="protein sequence ID" value="nRc.2.0.1.t38879-RA"/>
    <property type="gene ID" value="nRc.2.0.1.g38879"/>
</dbReference>
<reference evidence="2" key="1">
    <citation type="submission" date="2022-11" db="UniProtKB">
        <authorList>
            <consortium name="WormBaseParasite"/>
        </authorList>
    </citation>
    <scope>IDENTIFICATION</scope>
</reference>
<protein>
    <submittedName>
        <fullName evidence="2">Secreted protein</fullName>
    </submittedName>
</protein>
<sequence length="97" mass="10413">MIVIISVVVRTASSKSVTVDCFDEEEIICSSPADAKIKRNESQGDGSPPPKYGLACNDTDLMYTTPTDSTCVTEPRGLERRGSGDFFSAGVISHCHL</sequence>
<evidence type="ECO:0000313" key="2">
    <source>
        <dbReference type="WBParaSite" id="nRc.2.0.1.t38879-RA"/>
    </source>
</evidence>
<keyword evidence="1" id="KW-1185">Reference proteome</keyword>
<name>A0A915KJE2_ROMCU</name>
<dbReference type="Proteomes" id="UP000887565">
    <property type="component" value="Unplaced"/>
</dbReference>
<dbReference type="AlphaFoldDB" id="A0A915KJE2"/>
<accession>A0A915KJE2</accession>
<evidence type="ECO:0000313" key="1">
    <source>
        <dbReference type="Proteomes" id="UP000887565"/>
    </source>
</evidence>
<proteinExistence type="predicted"/>